<keyword evidence="2" id="KW-1185">Reference proteome</keyword>
<name>A0ACC3B0Z9_9EURO</name>
<reference evidence="1 2" key="1">
    <citation type="journal article" date="2023" name="ACS Omega">
        <title>Identification of the Neoaspergillic Acid Biosynthesis Gene Cluster by Establishing an In Vitro CRISPR-Ribonucleoprotein Genetic System in Aspergillus melleus.</title>
        <authorList>
            <person name="Yuan B."/>
            <person name="Grau M.F."/>
            <person name="Murata R.M."/>
            <person name="Torok T."/>
            <person name="Venkateswaran K."/>
            <person name="Stajich J.E."/>
            <person name="Wang C.C.C."/>
        </authorList>
    </citation>
    <scope>NUCLEOTIDE SEQUENCE [LARGE SCALE GENOMIC DNA]</scope>
    <source>
        <strain evidence="1 2">IMV 1140</strain>
    </source>
</reference>
<accession>A0ACC3B0Z9</accession>
<evidence type="ECO:0000313" key="2">
    <source>
        <dbReference type="Proteomes" id="UP001177260"/>
    </source>
</evidence>
<proteinExistence type="predicted"/>
<dbReference type="Proteomes" id="UP001177260">
    <property type="component" value="Unassembled WGS sequence"/>
</dbReference>
<comment type="caution">
    <text evidence="1">The sequence shown here is derived from an EMBL/GenBank/DDBJ whole genome shotgun (WGS) entry which is preliminary data.</text>
</comment>
<organism evidence="1 2">
    <name type="scientific">Aspergillus melleus</name>
    <dbReference type="NCBI Taxonomy" id="138277"/>
    <lineage>
        <taxon>Eukaryota</taxon>
        <taxon>Fungi</taxon>
        <taxon>Dikarya</taxon>
        <taxon>Ascomycota</taxon>
        <taxon>Pezizomycotina</taxon>
        <taxon>Eurotiomycetes</taxon>
        <taxon>Eurotiomycetidae</taxon>
        <taxon>Eurotiales</taxon>
        <taxon>Aspergillaceae</taxon>
        <taxon>Aspergillus</taxon>
        <taxon>Aspergillus subgen. Circumdati</taxon>
    </lineage>
</organism>
<evidence type="ECO:0000313" key="1">
    <source>
        <dbReference type="EMBL" id="KAK1143760.1"/>
    </source>
</evidence>
<protein>
    <submittedName>
        <fullName evidence="1">Nuclease</fullName>
    </submittedName>
</protein>
<gene>
    <name evidence="1" type="primary">NUC1_2</name>
    <name evidence="1" type="ORF">N8T08_006161</name>
</gene>
<sequence length="328" mass="36154">MSKARLASVAALGAAVGAASSLLYTKSQEPDNTPQDPITVSSPVIETKRLSFPSPLSIFKTQEVPTGPANPAGILKYGLPGPVSDELKTLAVYGGYDRRTRNPSWVAEHMTTESVATNLSSRKNNFREDTSIPAFFCAKVADYASSGYDRGHQVAAANANWSQQAMDDTFKMSNMCPQVGVGFNQHYWTRLEKFTRSLTTRYPSVRVITGPLYLPHRDSENKWRVSYEVIGDPPNVAVPTHFYKVVFGEKEDNGGELGGPVAIAAFVLPNAPIDKNKDLSDFEVELEAVERGSGLEFARKLDPMKRRKLCEEVKCDVRIQDFAQKSKL</sequence>
<dbReference type="EMBL" id="JAOPJF010000037">
    <property type="protein sequence ID" value="KAK1143760.1"/>
    <property type="molecule type" value="Genomic_DNA"/>
</dbReference>